<evidence type="ECO:0000256" key="7">
    <source>
        <dbReference type="ARBA" id="ARBA00023002"/>
    </source>
</evidence>
<dbReference type="Gene3D" id="1.10.630.10">
    <property type="entry name" value="Cytochrome P450"/>
    <property type="match status" value="1"/>
</dbReference>
<evidence type="ECO:0000256" key="9">
    <source>
        <dbReference type="ARBA" id="ARBA00023136"/>
    </source>
</evidence>
<evidence type="ECO:0000256" key="3">
    <source>
        <dbReference type="ARBA" id="ARBA00022617"/>
    </source>
</evidence>
<dbReference type="GO" id="GO:0016020">
    <property type="term" value="C:membrane"/>
    <property type="evidence" value="ECO:0007669"/>
    <property type="project" value="UniProtKB-SubCell"/>
</dbReference>
<evidence type="ECO:0000313" key="14">
    <source>
        <dbReference type="Proteomes" id="UP001085076"/>
    </source>
</evidence>
<proteinExistence type="inferred from homology"/>
<reference evidence="13" key="1">
    <citation type="submission" date="2021-03" db="EMBL/GenBank/DDBJ databases">
        <authorList>
            <person name="Li Z."/>
            <person name="Yang C."/>
        </authorList>
    </citation>
    <scope>NUCLEOTIDE SEQUENCE</scope>
    <source>
        <strain evidence="13">Dzin_1.0</strain>
        <tissue evidence="13">Leaf</tissue>
    </source>
</reference>
<evidence type="ECO:0000256" key="10">
    <source>
        <dbReference type="PIRSR" id="PIRSR602401-1"/>
    </source>
</evidence>
<keyword evidence="6" id="KW-1133">Transmembrane helix</keyword>
<feature type="binding site" description="axial binding residue" evidence="10">
    <location>
        <position position="454"/>
    </location>
    <ligand>
        <name>heme</name>
        <dbReference type="ChEBI" id="CHEBI:30413"/>
    </ligand>
    <ligandPart>
        <name>Fe</name>
        <dbReference type="ChEBI" id="CHEBI:18248"/>
    </ligandPart>
</feature>
<dbReference type="PANTHER" id="PTHR47947:SF62">
    <property type="entry name" value="CYTOCHROME P450, FAMILY 81, SUBFAMILY D, POLYPEPTIDE 5"/>
    <property type="match status" value="1"/>
</dbReference>
<keyword evidence="9" id="KW-0472">Membrane</keyword>
<accession>A0A9D5CWF5</accession>
<evidence type="ECO:0000256" key="4">
    <source>
        <dbReference type="ARBA" id="ARBA00022692"/>
    </source>
</evidence>
<dbReference type="InterPro" id="IPR002401">
    <property type="entry name" value="Cyt_P450_E_grp-I"/>
</dbReference>
<dbReference type="GO" id="GO:0005506">
    <property type="term" value="F:iron ion binding"/>
    <property type="evidence" value="ECO:0007669"/>
    <property type="project" value="InterPro"/>
</dbReference>
<dbReference type="GO" id="GO:0016705">
    <property type="term" value="F:oxidoreductase activity, acting on paired donors, with incorporation or reduction of molecular oxygen"/>
    <property type="evidence" value="ECO:0007669"/>
    <property type="project" value="InterPro"/>
</dbReference>
<dbReference type="Pfam" id="PF00067">
    <property type="entry name" value="p450"/>
    <property type="match status" value="1"/>
</dbReference>
<reference evidence="13" key="2">
    <citation type="journal article" date="2022" name="Hortic Res">
        <title>The genome of Dioscorea zingiberensis sheds light on the biosynthesis, origin and evolution of the medicinally important diosgenin saponins.</title>
        <authorList>
            <person name="Li Y."/>
            <person name="Tan C."/>
            <person name="Li Z."/>
            <person name="Guo J."/>
            <person name="Li S."/>
            <person name="Chen X."/>
            <person name="Wang C."/>
            <person name="Dai X."/>
            <person name="Yang H."/>
            <person name="Song W."/>
            <person name="Hou L."/>
            <person name="Xu J."/>
            <person name="Tong Z."/>
            <person name="Xu A."/>
            <person name="Yuan X."/>
            <person name="Wang W."/>
            <person name="Yang Q."/>
            <person name="Chen L."/>
            <person name="Sun Z."/>
            <person name="Wang K."/>
            <person name="Pan B."/>
            <person name="Chen J."/>
            <person name="Bao Y."/>
            <person name="Liu F."/>
            <person name="Qi X."/>
            <person name="Gang D.R."/>
            <person name="Wen J."/>
            <person name="Li J."/>
        </authorList>
    </citation>
    <scope>NUCLEOTIDE SEQUENCE</scope>
    <source>
        <strain evidence="13">Dzin_1.0</strain>
    </source>
</reference>
<feature type="signal peptide" evidence="12">
    <location>
        <begin position="1"/>
        <end position="27"/>
    </location>
</feature>
<evidence type="ECO:0000313" key="13">
    <source>
        <dbReference type="EMBL" id="KAJ0980242.1"/>
    </source>
</evidence>
<keyword evidence="7 11" id="KW-0560">Oxidoreductase</keyword>
<dbReference type="GO" id="GO:0020037">
    <property type="term" value="F:heme binding"/>
    <property type="evidence" value="ECO:0007669"/>
    <property type="project" value="InterPro"/>
</dbReference>
<comment type="subcellular location">
    <subcellularLocation>
        <location evidence="1">Membrane</location>
        <topology evidence="1">Single-pass membrane protein</topology>
    </subcellularLocation>
</comment>
<evidence type="ECO:0000256" key="1">
    <source>
        <dbReference type="ARBA" id="ARBA00004167"/>
    </source>
</evidence>
<dbReference type="CDD" id="cd20653">
    <property type="entry name" value="CYP81"/>
    <property type="match status" value="1"/>
</dbReference>
<dbReference type="InterPro" id="IPR017972">
    <property type="entry name" value="Cyt_P450_CS"/>
</dbReference>
<organism evidence="13 14">
    <name type="scientific">Dioscorea zingiberensis</name>
    <dbReference type="NCBI Taxonomy" id="325984"/>
    <lineage>
        <taxon>Eukaryota</taxon>
        <taxon>Viridiplantae</taxon>
        <taxon>Streptophyta</taxon>
        <taxon>Embryophyta</taxon>
        <taxon>Tracheophyta</taxon>
        <taxon>Spermatophyta</taxon>
        <taxon>Magnoliopsida</taxon>
        <taxon>Liliopsida</taxon>
        <taxon>Dioscoreales</taxon>
        <taxon>Dioscoreaceae</taxon>
        <taxon>Dioscorea</taxon>
    </lineage>
</organism>
<keyword evidence="8 10" id="KW-0408">Iron</keyword>
<evidence type="ECO:0008006" key="15">
    <source>
        <dbReference type="Google" id="ProtNLM"/>
    </source>
</evidence>
<dbReference type="EMBL" id="JAGGNH010000002">
    <property type="protein sequence ID" value="KAJ0980242.1"/>
    <property type="molecule type" value="Genomic_DNA"/>
</dbReference>
<dbReference type="FunFam" id="1.10.630.10:FF:000023">
    <property type="entry name" value="Cytochrome P450 family protein"/>
    <property type="match status" value="1"/>
</dbReference>
<keyword evidence="3 10" id="KW-0349">Heme</keyword>
<evidence type="ECO:0000256" key="12">
    <source>
        <dbReference type="SAM" id="SignalP"/>
    </source>
</evidence>
<evidence type="ECO:0000256" key="11">
    <source>
        <dbReference type="RuleBase" id="RU000461"/>
    </source>
</evidence>
<protein>
    <recommendedName>
        <fullName evidence="15">Cytochrome P450</fullName>
    </recommendedName>
</protein>
<sequence length="516" mass="58142">MDLILISFSFLLLSLTLLLILKRHPKTKNINPPPSPPSLPILGHLHLLKPPLHHSLATLSSLHGPILSLRFGSRPALLISSLSAATDCFSTNDLVFANRPRLLAGKHLGYNYTTIAWASYGPHWRNLRRLTTLELFSTLRLNSFSSMRRDEVLSLVKSLVKDSKHGAMTKVVLRPRLFELSLNIMMRMIAGKRYYGDDEVKDKEEGEKFKEIVEETFRVSGNSNLCDFLPFLRYFGYGGMERRVVRLHEKRDAFLQELIEKHKEIRRTRDDHVHAGDHCEGEGIKAVIHVLLGLQVDDPDYYTDEIIKGVVVMMLTAGTDTSAVTIEWAMSLLLNHPEVLDNVKDEILMNVGEKRFVTEVDLQKLPYLHGIISETLRLQPAAPIIPAHESSEDCKVGGFDVPCGTMLLVNAWAIQRDPELWAEPNKFVPERWLLEKEREAHQKTLPFGIGRRSCPGEGLAMRVVGLALAALIQCFDWRRVDGELVDLSEGPGLTMPKAQPLLALCQPRALICNAIL</sequence>
<keyword evidence="5 10" id="KW-0479">Metal-binding</keyword>
<evidence type="ECO:0000256" key="6">
    <source>
        <dbReference type="ARBA" id="ARBA00022989"/>
    </source>
</evidence>
<keyword evidence="4" id="KW-0812">Transmembrane</keyword>
<evidence type="ECO:0000256" key="2">
    <source>
        <dbReference type="ARBA" id="ARBA00010617"/>
    </source>
</evidence>
<dbReference type="PROSITE" id="PS00086">
    <property type="entry name" value="CYTOCHROME_P450"/>
    <property type="match status" value="1"/>
</dbReference>
<dbReference type="PANTHER" id="PTHR47947">
    <property type="entry name" value="CYTOCHROME P450 82C3-RELATED"/>
    <property type="match status" value="1"/>
</dbReference>
<keyword evidence="12" id="KW-0732">Signal</keyword>
<comment type="similarity">
    <text evidence="2 11">Belongs to the cytochrome P450 family.</text>
</comment>
<dbReference type="InterPro" id="IPR050651">
    <property type="entry name" value="Plant_Cytochrome_P450_Monoox"/>
</dbReference>
<dbReference type="PRINTS" id="PR00385">
    <property type="entry name" value="P450"/>
</dbReference>
<keyword evidence="11" id="KW-0503">Monooxygenase</keyword>
<dbReference type="PRINTS" id="PR00463">
    <property type="entry name" value="EP450I"/>
</dbReference>
<keyword evidence="14" id="KW-1185">Reference proteome</keyword>
<dbReference type="InterPro" id="IPR036396">
    <property type="entry name" value="Cyt_P450_sf"/>
</dbReference>
<gene>
    <name evidence="13" type="ORF">J5N97_008497</name>
</gene>
<comment type="cofactor">
    <cofactor evidence="10">
        <name>heme</name>
        <dbReference type="ChEBI" id="CHEBI:30413"/>
    </cofactor>
</comment>
<dbReference type="InterPro" id="IPR001128">
    <property type="entry name" value="Cyt_P450"/>
</dbReference>
<feature type="chain" id="PRO_5039571079" description="Cytochrome P450" evidence="12">
    <location>
        <begin position="28"/>
        <end position="516"/>
    </location>
</feature>
<dbReference type="AlphaFoldDB" id="A0A9D5CWF5"/>
<dbReference type="SUPFAM" id="SSF48264">
    <property type="entry name" value="Cytochrome P450"/>
    <property type="match status" value="1"/>
</dbReference>
<evidence type="ECO:0000256" key="5">
    <source>
        <dbReference type="ARBA" id="ARBA00022723"/>
    </source>
</evidence>
<dbReference type="OrthoDB" id="1055148at2759"/>
<evidence type="ECO:0000256" key="8">
    <source>
        <dbReference type="ARBA" id="ARBA00023004"/>
    </source>
</evidence>
<dbReference type="GO" id="GO:0004497">
    <property type="term" value="F:monooxygenase activity"/>
    <property type="evidence" value="ECO:0007669"/>
    <property type="project" value="UniProtKB-KW"/>
</dbReference>
<name>A0A9D5CWF5_9LILI</name>
<comment type="caution">
    <text evidence="13">The sequence shown here is derived from an EMBL/GenBank/DDBJ whole genome shotgun (WGS) entry which is preliminary data.</text>
</comment>
<dbReference type="Proteomes" id="UP001085076">
    <property type="component" value="Miscellaneous, Linkage group lg02"/>
</dbReference>